<dbReference type="Pfam" id="PF02321">
    <property type="entry name" value="OEP"/>
    <property type="match status" value="2"/>
</dbReference>
<dbReference type="InterPro" id="IPR010131">
    <property type="entry name" value="MdtP/NodT-like"/>
</dbReference>
<dbReference type="AlphaFoldDB" id="A0A1W9KTF4"/>
<dbReference type="PANTHER" id="PTHR30203">
    <property type="entry name" value="OUTER MEMBRANE CATION EFFLUX PROTEIN"/>
    <property type="match status" value="1"/>
</dbReference>
<comment type="similarity">
    <text evidence="1 2">Belongs to the outer membrane factor (OMF) (TC 1.B.17) family.</text>
</comment>
<evidence type="ECO:0000313" key="3">
    <source>
        <dbReference type="EMBL" id="OQW87744.1"/>
    </source>
</evidence>
<dbReference type="GO" id="GO:0005886">
    <property type="term" value="C:plasma membrane"/>
    <property type="evidence" value="ECO:0007669"/>
    <property type="project" value="UniProtKB-SubCell"/>
</dbReference>
<evidence type="ECO:0000313" key="4">
    <source>
        <dbReference type="Proteomes" id="UP000192505"/>
    </source>
</evidence>
<dbReference type="Gene3D" id="1.20.1600.10">
    <property type="entry name" value="Outer membrane efflux proteins (OEP)"/>
    <property type="match status" value="1"/>
</dbReference>
<dbReference type="EMBL" id="MTEI01000007">
    <property type="protein sequence ID" value="OQW87744.1"/>
    <property type="molecule type" value="Genomic_DNA"/>
</dbReference>
<dbReference type="Proteomes" id="UP000192505">
    <property type="component" value="Unassembled WGS sequence"/>
</dbReference>
<dbReference type="NCBIfam" id="TIGR01845">
    <property type="entry name" value="outer_NodT"/>
    <property type="match status" value="1"/>
</dbReference>
<comment type="subcellular location">
    <subcellularLocation>
        <location evidence="2">Cell membrane</location>
        <topology evidence="2">Lipid-anchor</topology>
    </subcellularLocation>
</comment>
<comment type="caution">
    <text evidence="3">The sequence shown here is derived from an EMBL/GenBank/DDBJ whole genome shotgun (WGS) entry which is preliminary data.</text>
</comment>
<reference evidence="3 4" key="1">
    <citation type="submission" date="2017-01" db="EMBL/GenBank/DDBJ databases">
        <title>Novel large sulfur bacteria in the metagenomes of groundwater-fed chemosynthetic microbial mats in the Lake Huron basin.</title>
        <authorList>
            <person name="Sharrar A.M."/>
            <person name="Flood B.E."/>
            <person name="Bailey J.V."/>
            <person name="Jones D.S."/>
            <person name="Biddanda B."/>
            <person name="Ruberg S.A."/>
            <person name="Marcus D.N."/>
            <person name="Dick G.J."/>
        </authorList>
    </citation>
    <scope>NUCLEOTIDE SEQUENCE [LARGE SCALE GENOMIC DNA]</scope>
    <source>
        <strain evidence="3">A7</strain>
    </source>
</reference>
<keyword evidence="2" id="KW-0449">Lipoprotein</keyword>
<proteinExistence type="inferred from homology"/>
<evidence type="ECO:0000256" key="2">
    <source>
        <dbReference type="RuleBase" id="RU362097"/>
    </source>
</evidence>
<protein>
    <submittedName>
        <fullName evidence="3">RND transporter</fullName>
    </submittedName>
</protein>
<sequence length="445" mass="46976">MLGALSGCGSLQSPLLKSSAEDTQTADDANASNAIAPALPTWWRTFNDPLLQTLMDQALLANPTVESSRAAVQQARALRAVELASTRPQLSLSGSLQRNKADDASSVTARTGLDASWELDIFGANGSALANRDAEIVVALTNLRDVQLSMTAELALAYVQLRGLQAQLDIAQRNLTSQRETLQLTQWRAQAGLLTSLEVEQALTATAQTEAQIPALRSSLGQARHSLAVLTGKPPTELDALLQTVQPVPQAPPQVADVIETDRLRQRADLRSAEARITAALASVDAADAARWPKFKLGGSLGLTALTLAGLSNGASVATQVLASMAMPLLDGGSINANVKVQEAGVVQARANYQSALLTALKEVEDAVLAWRNDQLRLVSLQQAATAAENAALLAQNRFASGLIDFQTVLQIQRTLLSTQDSLAGVQANLSSDYVRLVKAVGGAW</sequence>
<accession>A0A1W9KTF4</accession>
<dbReference type="GO" id="GO:0015562">
    <property type="term" value="F:efflux transmembrane transporter activity"/>
    <property type="evidence" value="ECO:0007669"/>
    <property type="project" value="InterPro"/>
</dbReference>
<dbReference type="PANTHER" id="PTHR30203:SF25">
    <property type="entry name" value="OUTER MEMBRANE PROTEIN-RELATED"/>
    <property type="match status" value="1"/>
</dbReference>
<keyword evidence="2" id="KW-0472">Membrane</keyword>
<name>A0A1W9KTF4_9BURK</name>
<dbReference type="InterPro" id="IPR003423">
    <property type="entry name" value="OMP_efflux"/>
</dbReference>
<keyword evidence="2" id="KW-0564">Palmitate</keyword>
<dbReference type="SUPFAM" id="SSF56954">
    <property type="entry name" value="Outer membrane efflux proteins (OEP)"/>
    <property type="match status" value="1"/>
</dbReference>
<organism evidence="3 4">
    <name type="scientific">Rhodoferax ferrireducens</name>
    <dbReference type="NCBI Taxonomy" id="192843"/>
    <lineage>
        <taxon>Bacteria</taxon>
        <taxon>Pseudomonadati</taxon>
        <taxon>Pseudomonadota</taxon>
        <taxon>Betaproteobacteria</taxon>
        <taxon>Burkholderiales</taxon>
        <taxon>Comamonadaceae</taxon>
        <taxon>Rhodoferax</taxon>
    </lineage>
</organism>
<evidence type="ECO:0000256" key="1">
    <source>
        <dbReference type="ARBA" id="ARBA00007613"/>
    </source>
</evidence>
<gene>
    <name evidence="3" type="ORF">BWK72_11975</name>
</gene>
<dbReference type="Gene3D" id="2.20.200.10">
    <property type="entry name" value="Outer membrane efflux proteins (OEP)"/>
    <property type="match status" value="1"/>
</dbReference>
<keyword evidence="2" id="KW-1134">Transmembrane beta strand</keyword>
<keyword evidence="2" id="KW-0812">Transmembrane</keyword>